<protein>
    <submittedName>
        <fullName evidence="2">Uncharacterized protein</fullName>
    </submittedName>
</protein>
<name>A0ABQ1LA84_9BURK</name>
<comment type="caution">
    <text evidence="2">The sequence shown here is derived from an EMBL/GenBank/DDBJ whole genome shotgun (WGS) entry which is preliminary data.</text>
</comment>
<gene>
    <name evidence="2" type="ORF">GCM10011572_46390</name>
</gene>
<evidence type="ECO:0000256" key="1">
    <source>
        <dbReference type="SAM" id="MobiDB-lite"/>
    </source>
</evidence>
<organism evidence="2 3">
    <name type="scientific">Pseudoduganella buxea</name>
    <dbReference type="NCBI Taxonomy" id="1949069"/>
    <lineage>
        <taxon>Bacteria</taxon>
        <taxon>Pseudomonadati</taxon>
        <taxon>Pseudomonadota</taxon>
        <taxon>Betaproteobacteria</taxon>
        <taxon>Burkholderiales</taxon>
        <taxon>Oxalobacteraceae</taxon>
        <taxon>Telluria group</taxon>
        <taxon>Pseudoduganella</taxon>
    </lineage>
</organism>
<evidence type="ECO:0000313" key="2">
    <source>
        <dbReference type="EMBL" id="GGC19730.1"/>
    </source>
</evidence>
<accession>A0ABQ1LA84</accession>
<dbReference type="Proteomes" id="UP000622638">
    <property type="component" value="Unassembled WGS sequence"/>
</dbReference>
<dbReference type="EMBL" id="BMKG01000027">
    <property type="protein sequence ID" value="GGC19730.1"/>
    <property type="molecule type" value="Genomic_DNA"/>
</dbReference>
<keyword evidence="3" id="KW-1185">Reference proteome</keyword>
<feature type="region of interest" description="Disordered" evidence="1">
    <location>
        <begin position="19"/>
        <end position="66"/>
    </location>
</feature>
<proteinExistence type="predicted"/>
<evidence type="ECO:0000313" key="3">
    <source>
        <dbReference type="Proteomes" id="UP000622638"/>
    </source>
</evidence>
<sequence length="66" mass="7284">MLVVTQAKPQGTIFQARTTKNGNETDTAGLLNNKYDRDDKGAKAGPPPFREEIRSFGSGAKGYRRR</sequence>
<reference evidence="3" key="1">
    <citation type="journal article" date="2019" name="Int. J. Syst. Evol. Microbiol.">
        <title>The Global Catalogue of Microorganisms (GCM) 10K type strain sequencing project: providing services to taxonomists for standard genome sequencing and annotation.</title>
        <authorList>
            <consortium name="The Broad Institute Genomics Platform"/>
            <consortium name="The Broad Institute Genome Sequencing Center for Infectious Disease"/>
            <person name="Wu L."/>
            <person name="Ma J."/>
        </authorList>
    </citation>
    <scope>NUCLEOTIDE SEQUENCE [LARGE SCALE GENOMIC DNA]</scope>
    <source>
        <strain evidence="3">CGMCC 1.15931</strain>
    </source>
</reference>